<organism evidence="1 2">
    <name type="scientific">Rufibacter sediminis</name>
    <dbReference type="NCBI Taxonomy" id="2762756"/>
    <lineage>
        <taxon>Bacteria</taxon>
        <taxon>Pseudomonadati</taxon>
        <taxon>Bacteroidota</taxon>
        <taxon>Cytophagia</taxon>
        <taxon>Cytophagales</taxon>
        <taxon>Hymenobacteraceae</taxon>
        <taxon>Rufibacter</taxon>
    </lineage>
</organism>
<keyword evidence="2" id="KW-1185">Reference proteome</keyword>
<dbReference type="RefSeq" id="WP_186635936.1">
    <property type="nucleotide sequence ID" value="NZ_JACOAF010000021.1"/>
</dbReference>
<sequence>MKIHASKVFSLLLVGVTYGTTGFAQTTAPQGMAAEMNLKILASGGSATTATVFDDRYQGVKGSPFYVDAWVPGQVEVKAGNTGKTQVFQDLKLKYDVFSNLLLAVMPQSKDTLVLNTTPVISFHLELPTGGTPLEFRRIKEARELDPALGNEFFAVLHDSKDGKVALVKRAAKKKVAADFKGPYSSGQAYDEIVNETNYYLVANGKMQRVKLNKKSVLEVFPEKADVLKAYMSAQKLAMSSEADLLNVVQYYQSL</sequence>
<name>A0ABR6VRD2_9BACT</name>
<evidence type="ECO:0000313" key="1">
    <source>
        <dbReference type="EMBL" id="MBC3539710.1"/>
    </source>
</evidence>
<proteinExistence type="predicted"/>
<dbReference type="Proteomes" id="UP000659698">
    <property type="component" value="Unassembled WGS sequence"/>
</dbReference>
<evidence type="ECO:0000313" key="2">
    <source>
        <dbReference type="Proteomes" id="UP000659698"/>
    </source>
</evidence>
<evidence type="ECO:0008006" key="3">
    <source>
        <dbReference type="Google" id="ProtNLM"/>
    </source>
</evidence>
<comment type="caution">
    <text evidence="1">The sequence shown here is derived from an EMBL/GenBank/DDBJ whole genome shotgun (WGS) entry which is preliminary data.</text>
</comment>
<protein>
    <recommendedName>
        <fullName evidence="3">Molecular chaperone</fullName>
    </recommendedName>
</protein>
<dbReference type="EMBL" id="JACOAF010000021">
    <property type="protein sequence ID" value="MBC3539710.1"/>
    <property type="molecule type" value="Genomic_DNA"/>
</dbReference>
<gene>
    <name evidence="1" type="ORF">H7U12_08455</name>
</gene>
<reference evidence="1 2" key="1">
    <citation type="journal article" date="2019" name="Int. J. Syst. Evol. Microbiol.">
        <title>Rufibacter sediminis sp. nov., isolated from freshwater lake sediment.</title>
        <authorList>
            <person name="Qu J.H."/>
            <person name="Zhang L.J."/>
            <person name="Fu Y.H."/>
            <person name="Li H.F."/>
        </authorList>
    </citation>
    <scope>NUCLEOTIDE SEQUENCE [LARGE SCALE GENOMIC DNA]</scope>
    <source>
        <strain evidence="1 2">H-1</strain>
    </source>
</reference>
<accession>A0ABR6VRD2</accession>